<evidence type="ECO:0000313" key="1">
    <source>
        <dbReference type="EMBL" id="EXI69814.1"/>
    </source>
</evidence>
<dbReference type="GO" id="GO:0008893">
    <property type="term" value="F:guanosine-3',5'-bis(diphosphate) 3'-diphosphatase activity"/>
    <property type="evidence" value="ECO:0007669"/>
    <property type="project" value="TreeGrafter"/>
</dbReference>
<proteinExistence type="predicted"/>
<dbReference type="EC" id="2.7.6.5" evidence="1"/>
<dbReference type="STRING" id="1454001.AW08_00307"/>
<dbReference type="PANTHER" id="PTHR46246">
    <property type="entry name" value="GUANOSINE-3',5'-BIS(DIPHOSPHATE) 3'-PYROPHOSPHOHYDROLASE MESH1"/>
    <property type="match status" value="1"/>
</dbReference>
<dbReference type="Proteomes" id="UP000020218">
    <property type="component" value="Unassembled WGS sequence"/>
</dbReference>
<sequence length="171" mass="18895">MLDEARTFAFRAHSGQMYGSRPYSWHLEAVVELLAPYGVQAQIIGYLHDVVEDTVVSEEDVHARFGPFIGECVGLLTDAPAATRAERKARTHARLAGVVSGPAELALVVKAADRLANVRSCVADCRQVLWQTYRCEHPAFRDAVYRAGLCDPLWCELDMLLSPTQLVASHD</sequence>
<evidence type="ECO:0000313" key="2">
    <source>
        <dbReference type="Proteomes" id="UP000020218"/>
    </source>
</evidence>
<dbReference type="GO" id="GO:0016301">
    <property type="term" value="F:kinase activity"/>
    <property type="evidence" value="ECO:0007669"/>
    <property type="project" value="UniProtKB-KW"/>
</dbReference>
<dbReference type="PATRIC" id="fig|1454001.3.peg.159"/>
<keyword evidence="2" id="KW-1185">Reference proteome</keyword>
<organism evidence="1 2">
    <name type="scientific">Candidatus Accumulibacter adjunctus</name>
    <dbReference type="NCBI Taxonomy" id="1454001"/>
    <lineage>
        <taxon>Bacteria</taxon>
        <taxon>Pseudomonadati</taxon>
        <taxon>Pseudomonadota</taxon>
        <taxon>Betaproteobacteria</taxon>
        <taxon>Candidatus Accumulibacter</taxon>
    </lineage>
</organism>
<accession>A0A011PTX5</accession>
<dbReference type="InterPro" id="IPR052194">
    <property type="entry name" value="MESH1"/>
</dbReference>
<dbReference type="EMBL" id="JFAX01000001">
    <property type="protein sequence ID" value="EXI69814.1"/>
    <property type="molecule type" value="Genomic_DNA"/>
</dbReference>
<dbReference type="Gene3D" id="1.10.3210.10">
    <property type="entry name" value="Hypothetical protein af1432"/>
    <property type="match status" value="1"/>
</dbReference>
<protein>
    <submittedName>
        <fullName evidence="1">GTP pyrophosphokinase rsh</fullName>
        <ecNumber evidence="1">2.7.6.5</ecNumber>
    </submittedName>
</protein>
<keyword evidence="1" id="KW-0808">Transferase</keyword>
<gene>
    <name evidence="1" type="primary">rsh</name>
    <name evidence="1" type="ORF">AW08_00307</name>
</gene>
<dbReference type="AlphaFoldDB" id="A0A011PTX5"/>
<dbReference type="PANTHER" id="PTHR46246:SF1">
    <property type="entry name" value="GUANOSINE-3',5'-BIS(DIPHOSPHATE) 3'-PYROPHOSPHOHYDROLASE MESH1"/>
    <property type="match status" value="1"/>
</dbReference>
<comment type="caution">
    <text evidence="1">The sequence shown here is derived from an EMBL/GenBank/DDBJ whole genome shotgun (WGS) entry which is preliminary data.</text>
</comment>
<name>A0A011PTX5_9PROT</name>
<dbReference type="SUPFAM" id="SSF109604">
    <property type="entry name" value="HD-domain/PDEase-like"/>
    <property type="match status" value="1"/>
</dbReference>
<dbReference type="GO" id="GO:0008728">
    <property type="term" value="F:GTP diphosphokinase activity"/>
    <property type="evidence" value="ECO:0007669"/>
    <property type="project" value="UniProtKB-EC"/>
</dbReference>
<reference evidence="1" key="1">
    <citation type="submission" date="2014-02" db="EMBL/GenBank/DDBJ databases">
        <title>Expanding our view of genomic diversity in Candidatus Accumulibacter clades.</title>
        <authorList>
            <person name="Skennerton C.T."/>
            <person name="Barr J.J."/>
            <person name="Slater F.R."/>
            <person name="Bond P.L."/>
            <person name="Tyson G.W."/>
        </authorList>
    </citation>
    <scope>NUCLEOTIDE SEQUENCE [LARGE SCALE GENOMIC DNA]</scope>
</reference>